<dbReference type="InterPro" id="IPR023346">
    <property type="entry name" value="Lysozyme-like_dom_sf"/>
</dbReference>
<dbReference type="Proteomes" id="UP000002499">
    <property type="component" value="Unassembled WGS sequence"/>
</dbReference>
<feature type="chain" id="PRO_5003238752" evidence="1">
    <location>
        <begin position="19"/>
        <end position="232"/>
    </location>
</feature>
<dbReference type="OMA" id="EDMWNIN"/>
<keyword evidence="1" id="KW-0732">Signal</keyword>
<proteinExistence type="predicted"/>
<dbReference type="EMBL" id="GL698555">
    <property type="protein sequence ID" value="EFY86148.1"/>
    <property type="molecule type" value="Genomic_DNA"/>
</dbReference>
<dbReference type="eggNOG" id="ENOG502QTS6">
    <property type="taxonomic scope" value="Eukaryota"/>
</dbReference>
<evidence type="ECO:0000313" key="2">
    <source>
        <dbReference type="EMBL" id="EFY86148.1"/>
    </source>
</evidence>
<organism evidence="3">
    <name type="scientific">Metarhizium acridum (strain CQMa 102)</name>
    <dbReference type="NCBI Taxonomy" id="655827"/>
    <lineage>
        <taxon>Eukaryota</taxon>
        <taxon>Fungi</taxon>
        <taxon>Dikarya</taxon>
        <taxon>Ascomycota</taxon>
        <taxon>Pezizomycotina</taxon>
        <taxon>Sordariomycetes</taxon>
        <taxon>Hypocreomycetidae</taxon>
        <taxon>Hypocreales</taxon>
        <taxon>Clavicipitaceae</taxon>
        <taxon>Metarhizium</taxon>
    </lineage>
</organism>
<dbReference type="HOGENOM" id="CLU_058267_1_0_1"/>
<dbReference type="OrthoDB" id="1193027at2759"/>
<dbReference type="KEGG" id="maw:19252124"/>
<keyword evidence="3" id="KW-1185">Reference proteome</keyword>
<name>E9ED65_METAQ</name>
<sequence length="232" mass="23966">MFGNIALASACLAAVVAGLPATKRGIQDTYTYYQGDGSVGAGWPSMDSWGSWDDLWKANSALMDKTCSWNGWGNDDSSDEIAAVGSAIQDVAQQTGVDDRFILAVLMQESKGCVRAPTTNNGVVNPGLMQSHNGAGSCAGVDPCPSSQITQMVHDGVAGTDSGDGLQQLLEKARGAVSGGSDSQVYYAAARLYNSGSANYANLDLGMGSTACYASDIANRLTGWTLATTGCH</sequence>
<protein>
    <submittedName>
        <fullName evidence="2">Muramidase, putative</fullName>
    </submittedName>
</protein>
<dbReference type="Gene3D" id="1.10.530.10">
    <property type="match status" value="1"/>
</dbReference>
<dbReference type="SUPFAM" id="SSF53955">
    <property type="entry name" value="Lysozyme-like"/>
    <property type="match status" value="1"/>
</dbReference>
<dbReference type="InParanoid" id="E9ED65"/>
<evidence type="ECO:0000256" key="1">
    <source>
        <dbReference type="SAM" id="SignalP"/>
    </source>
</evidence>
<dbReference type="GeneID" id="19252124"/>
<feature type="signal peptide" evidence="1">
    <location>
        <begin position="1"/>
        <end position="18"/>
    </location>
</feature>
<dbReference type="AlphaFoldDB" id="E9ED65"/>
<gene>
    <name evidence="2" type="ORF">MAC_07813</name>
</gene>
<reference evidence="2 3" key="1">
    <citation type="journal article" date="2011" name="PLoS Genet.">
        <title>Genome sequencing and comparative transcriptomics of the model entomopathogenic fungi Metarhizium anisopliae and M. acridum.</title>
        <authorList>
            <person name="Gao Q."/>
            <person name="Jin K."/>
            <person name="Ying S.H."/>
            <person name="Zhang Y."/>
            <person name="Xiao G."/>
            <person name="Shang Y."/>
            <person name="Duan Z."/>
            <person name="Hu X."/>
            <person name="Xie X.Q."/>
            <person name="Zhou G."/>
            <person name="Peng G."/>
            <person name="Luo Z."/>
            <person name="Huang W."/>
            <person name="Wang B."/>
            <person name="Fang W."/>
            <person name="Wang S."/>
            <person name="Zhong Y."/>
            <person name="Ma L.J."/>
            <person name="St Leger R.J."/>
            <person name="Zhao G.P."/>
            <person name="Pei Y."/>
            <person name="Feng M.G."/>
            <person name="Xia Y."/>
            <person name="Wang C."/>
        </authorList>
    </citation>
    <scope>NUCLEOTIDE SEQUENCE [LARGE SCALE GENOMIC DNA]</scope>
    <source>
        <strain evidence="2 3">CQMa 102</strain>
    </source>
</reference>
<accession>E9ED65</accession>
<evidence type="ECO:0000313" key="3">
    <source>
        <dbReference type="Proteomes" id="UP000002499"/>
    </source>
</evidence>